<dbReference type="InterPro" id="IPR005122">
    <property type="entry name" value="Uracil-DNA_glycosylase-like"/>
</dbReference>
<dbReference type="SUPFAM" id="SSF52141">
    <property type="entry name" value="Uracil-DNA glycosylase-like"/>
    <property type="match status" value="1"/>
</dbReference>
<feature type="domain" description="Uracil-DNA glycosylase-like" evidence="2">
    <location>
        <begin position="104"/>
        <end position="197"/>
    </location>
</feature>
<feature type="compositionally biased region" description="Basic and acidic residues" evidence="1">
    <location>
        <begin position="45"/>
        <end position="56"/>
    </location>
</feature>
<evidence type="ECO:0000256" key="1">
    <source>
        <dbReference type="SAM" id="MobiDB-lite"/>
    </source>
</evidence>
<name>A0ABT0AYY9_9SPHN</name>
<comment type="caution">
    <text evidence="3">The sequence shown here is derived from an EMBL/GenBank/DDBJ whole genome shotgun (WGS) entry which is preliminary data.</text>
</comment>
<feature type="region of interest" description="Disordered" evidence="1">
    <location>
        <begin position="38"/>
        <end position="71"/>
    </location>
</feature>
<dbReference type="RefSeq" id="WP_243991573.1">
    <property type="nucleotide sequence ID" value="NZ_JALHLE010000005.1"/>
</dbReference>
<dbReference type="Gene3D" id="3.40.470.10">
    <property type="entry name" value="Uracil-DNA glycosylase-like domain"/>
    <property type="match status" value="1"/>
</dbReference>
<evidence type="ECO:0000313" key="3">
    <source>
        <dbReference type="EMBL" id="MCJ2178017.1"/>
    </source>
</evidence>
<dbReference type="EMBL" id="JALHLE010000005">
    <property type="protein sequence ID" value="MCJ2178017.1"/>
    <property type="molecule type" value="Genomic_DNA"/>
</dbReference>
<organism evidence="3 4">
    <name type="scientific">Novosphingobium album</name>
    <name type="common">ex Hu et al. 2023</name>
    <dbReference type="NCBI Taxonomy" id="2930093"/>
    <lineage>
        <taxon>Bacteria</taxon>
        <taxon>Pseudomonadati</taxon>
        <taxon>Pseudomonadota</taxon>
        <taxon>Alphaproteobacteria</taxon>
        <taxon>Sphingomonadales</taxon>
        <taxon>Sphingomonadaceae</taxon>
        <taxon>Novosphingobium</taxon>
    </lineage>
</organism>
<protein>
    <recommendedName>
        <fullName evidence="2">Uracil-DNA glycosylase-like domain-containing protein</fullName>
    </recommendedName>
</protein>
<feature type="compositionally biased region" description="Low complexity" evidence="1">
    <location>
        <begin position="62"/>
        <end position="71"/>
    </location>
</feature>
<gene>
    <name evidence="3" type="ORF">MTR64_05540</name>
</gene>
<accession>A0ABT0AYY9</accession>
<proteinExistence type="predicted"/>
<dbReference type="Proteomes" id="UP001162880">
    <property type="component" value="Unassembled WGS sequence"/>
</dbReference>
<reference evidence="3" key="1">
    <citation type="submission" date="2022-03" db="EMBL/GenBank/DDBJ databases">
        <title>Identification of a novel bacterium isolated from mangrove sediments.</title>
        <authorList>
            <person name="Pan X."/>
        </authorList>
    </citation>
    <scope>NUCLEOTIDE SEQUENCE</scope>
    <source>
        <strain evidence="3">B2580</strain>
    </source>
</reference>
<evidence type="ECO:0000259" key="2">
    <source>
        <dbReference type="Pfam" id="PF03167"/>
    </source>
</evidence>
<sequence>MDHPANPDFLADITGALHWWREAGVDCDFLDEPSEWLAVPDDEAGGERRGAPERRPPRTPVEAAAEAPPRLDPAALPPDLAAFAPWWLSEPLLDGGATAGRIAPQGDASAKLMVVVEEPEPEDRETLLTGPQGKLLDAVLSAFGTRREDVYLASVLPRHTPAPDWTAMQQLGLGQVLAHHIALAAPERLLIFGGSILPLIGHKSPQRPAVLRNFQQEEQAIPMLAAWGLPALMRQPRAKPVLWRAWLEWTAA</sequence>
<dbReference type="Pfam" id="PF03167">
    <property type="entry name" value="UDG"/>
    <property type="match status" value="1"/>
</dbReference>
<dbReference type="InterPro" id="IPR036895">
    <property type="entry name" value="Uracil-DNA_glycosylase-like_sf"/>
</dbReference>
<evidence type="ECO:0000313" key="4">
    <source>
        <dbReference type="Proteomes" id="UP001162880"/>
    </source>
</evidence>
<keyword evidence="4" id="KW-1185">Reference proteome</keyword>